<accession>A0A068V573</accession>
<dbReference type="InterPro" id="IPR052565">
    <property type="entry name" value="Glutaredoxin-like_YDR286C"/>
</dbReference>
<name>A0A068V573_COFCA</name>
<organism evidence="2 3">
    <name type="scientific">Coffea canephora</name>
    <name type="common">Robusta coffee</name>
    <dbReference type="NCBI Taxonomy" id="49390"/>
    <lineage>
        <taxon>Eukaryota</taxon>
        <taxon>Viridiplantae</taxon>
        <taxon>Streptophyta</taxon>
        <taxon>Embryophyta</taxon>
        <taxon>Tracheophyta</taxon>
        <taxon>Spermatophyta</taxon>
        <taxon>Magnoliopsida</taxon>
        <taxon>eudicotyledons</taxon>
        <taxon>Gunneridae</taxon>
        <taxon>Pentapetalae</taxon>
        <taxon>asterids</taxon>
        <taxon>lamiids</taxon>
        <taxon>Gentianales</taxon>
        <taxon>Rubiaceae</taxon>
        <taxon>Ixoroideae</taxon>
        <taxon>Gardenieae complex</taxon>
        <taxon>Bertiereae - Coffeeae clade</taxon>
        <taxon>Coffeeae</taxon>
        <taxon>Coffea</taxon>
    </lineage>
</organism>
<dbReference type="AlphaFoldDB" id="A0A068V573"/>
<dbReference type="InParanoid" id="A0A068V573"/>
<dbReference type="PANTHER" id="PTHR33558:SF1">
    <property type="entry name" value="GLUTAREDOXIN-LIKE PROTEIN C5ORF63 HOMOLOG"/>
    <property type="match status" value="1"/>
</dbReference>
<keyword evidence="1" id="KW-0813">Transport</keyword>
<dbReference type="Gene3D" id="3.40.30.10">
    <property type="entry name" value="Glutaredoxin"/>
    <property type="match status" value="1"/>
</dbReference>
<comment type="similarity">
    <text evidence="1">Belongs to the glutaredoxin family.</text>
</comment>
<dbReference type="PANTHER" id="PTHR33558">
    <property type="entry name" value="GLUTAREDOXIN-LIKE PROTEIN C5ORF63 HOMOLOG"/>
    <property type="match status" value="1"/>
</dbReference>
<gene>
    <name evidence="2" type="ORF">GSCOC_T00016645001</name>
</gene>
<evidence type="ECO:0000313" key="3">
    <source>
        <dbReference type="Proteomes" id="UP000295252"/>
    </source>
</evidence>
<dbReference type="SUPFAM" id="SSF52833">
    <property type="entry name" value="Thioredoxin-like"/>
    <property type="match status" value="1"/>
</dbReference>
<dbReference type="InterPro" id="IPR008554">
    <property type="entry name" value="Glutaredoxin-like"/>
</dbReference>
<dbReference type="Pfam" id="PF05768">
    <property type="entry name" value="Glrx-like"/>
    <property type="match status" value="1"/>
</dbReference>
<dbReference type="Gramene" id="CDP15801">
    <property type="protein sequence ID" value="CDP15801"/>
    <property type="gene ID" value="GSCOC_T00016645001"/>
</dbReference>
<evidence type="ECO:0000256" key="1">
    <source>
        <dbReference type="RuleBase" id="RU363082"/>
    </source>
</evidence>
<dbReference type="OMA" id="PEWESAY"/>
<keyword evidence="1" id="KW-0249">Electron transport</keyword>
<sequence length="152" mass="16608">MATGTAAMAAMAARIPVSTWPTATRLSIFHGQVPKWSHRPRFSLSHSSISASSSPSTSRKLVLYSKPGCCLCDGLKEKLQAALRLSGPDSIQNVELQIRDITTNPCWEKAYQYEIPVLAVVRSDGFEETLPRLSPRLGIELIQKKLAAALSE</sequence>
<keyword evidence="3" id="KW-1185">Reference proteome</keyword>
<dbReference type="PhylomeDB" id="A0A068V573"/>
<dbReference type="STRING" id="49390.A0A068V573"/>
<proteinExistence type="inferred from homology"/>
<dbReference type="OrthoDB" id="2016230at2759"/>
<evidence type="ECO:0000313" key="2">
    <source>
        <dbReference type="EMBL" id="CDP15801.1"/>
    </source>
</evidence>
<protein>
    <recommendedName>
        <fullName evidence="1">Glutaredoxin-like protein</fullName>
    </recommendedName>
</protein>
<dbReference type="FunCoup" id="A0A068V573">
    <property type="interactions" value="423"/>
</dbReference>
<dbReference type="Proteomes" id="UP000295252">
    <property type="component" value="Chromosome II"/>
</dbReference>
<dbReference type="EMBL" id="HG739194">
    <property type="protein sequence ID" value="CDP15801.1"/>
    <property type="molecule type" value="Genomic_DNA"/>
</dbReference>
<reference evidence="3" key="1">
    <citation type="journal article" date="2014" name="Science">
        <title>The coffee genome provides insight into the convergent evolution of caffeine biosynthesis.</title>
        <authorList>
            <person name="Denoeud F."/>
            <person name="Carretero-Paulet L."/>
            <person name="Dereeper A."/>
            <person name="Droc G."/>
            <person name="Guyot R."/>
            <person name="Pietrella M."/>
            <person name="Zheng C."/>
            <person name="Alberti A."/>
            <person name="Anthony F."/>
            <person name="Aprea G."/>
            <person name="Aury J.M."/>
            <person name="Bento P."/>
            <person name="Bernard M."/>
            <person name="Bocs S."/>
            <person name="Campa C."/>
            <person name="Cenci A."/>
            <person name="Combes M.C."/>
            <person name="Crouzillat D."/>
            <person name="Da Silva C."/>
            <person name="Daddiego L."/>
            <person name="De Bellis F."/>
            <person name="Dussert S."/>
            <person name="Garsmeur O."/>
            <person name="Gayraud T."/>
            <person name="Guignon V."/>
            <person name="Jahn K."/>
            <person name="Jamilloux V."/>
            <person name="Joet T."/>
            <person name="Labadie K."/>
            <person name="Lan T."/>
            <person name="Leclercq J."/>
            <person name="Lepelley M."/>
            <person name="Leroy T."/>
            <person name="Li L.T."/>
            <person name="Librado P."/>
            <person name="Lopez L."/>
            <person name="Munoz A."/>
            <person name="Noel B."/>
            <person name="Pallavicini A."/>
            <person name="Perrotta G."/>
            <person name="Poncet V."/>
            <person name="Pot D."/>
            <person name="Priyono X."/>
            <person name="Rigoreau M."/>
            <person name="Rouard M."/>
            <person name="Rozas J."/>
            <person name="Tranchant-Dubreuil C."/>
            <person name="VanBuren R."/>
            <person name="Zhang Q."/>
            <person name="Andrade A.C."/>
            <person name="Argout X."/>
            <person name="Bertrand B."/>
            <person name="de Kochko A."/>
            <person name="Graziosi G."/>
            <person name="Henry R.J."/>
            <person name="Jayarama X."/>
            <person name="Ming R."/>
            <person name="Nagai C."/>
            <person name="Rounsley S."/>
            <person name="Sankoff D."/>
            <person name="Giuliano G."/>
            <person name="Albert V.A."/>
            <person name="Wincker P."/>
            <person name="Lashermes P."/>
        </authorList>
    </citation>
    <scope>NUCLEOTIDE SEQUENCE [LARGE SCALE GENOMIC DNA]</scope>
    <source>
        <strain evidence="3">cv. DH200-94</strain>
    </source>
</reference>
<dbReference type="InterPro" id="IPR036249">
    <property type="entry name" value="Thioredoxin-like_sf"/>
</dbReference>